<name>A5YSP6_9EURY</name>
<accession>A5YSP6</accession>
<dbReference type="AlphaFoldDB" id="A5YSP6"/>
<reference evidence="1" key="1">
    <citation type="journal article" date="2007" name="ISME J.">
        <title>Genomic plasticity in prokaryotes: the case of the square haloarchaeon.</title>
        <authorList>
            <person name="Cuadros-Orellana S."/>
            <person name="Martin-Cuadrado A.B."/>
            <person name="Legault B."/>
            <person name="D'Auria G."/>
            <person name="Zhaxybayeva O."/>
            <person name="Papke R.T."/>
            <person name="Rodriguez-Valera F."/>
        </authorList>
    </citation>
    <scope>NUCLEOTIDE SEQUENCE</scope>
</reference>
<organism evidence="1">
    <name type="scientific">uncultured haloarchaeon</name>
    <dbReference type="NCBI Taxonomy" id="160804"/>
    <lineage>
        <taxon>Archaea</taxon>
        <taxon>Methanobacteriati</taxon>
        <taxon>Methanobacteriota</taxon>
        <taxon>Stenosarchaea group</taxon>
        <taxon>Halobacteria</taxon>
        <taxon>Halobacteriales</taxon>
        <taxon>Halobacteriaceae</taxon>
        <taxon>environmental samples</taxon>
    </lineage>
</organism>
<sequence length="62" mass="6572">MYNIGSHAEKTNLEVTEAILDAVGGDDDLIELVEDRAGYGSFNSVALGPQKTLLPMVVCCGM</sequence>
<evidence type="ECO:0000313" key="1">
    <source>
        <dbReference type="EMBL" id="ABQ76003.1"/>
    </source>
</evidence>
<protein>
    <submittedName>
        <fullName evidence="1">dTDP glucose 4, 6-dehydratase</fullName>
    </submittedName>
</protein>
<dbReference type="Gene3D" id="3.90.25.10">
    <property type="entry name" value="UDP-galactose 4-epimerase, domain 1"/>
    <property type="match status" value="1"/>
</dbReference>
<dbReference type="EMBL" id="EF583995">
    <property type="protein sequence ID" value="ABQ76003.1"/>
    <property type="molecule type" value="Genomic_DNA"/>
</dbReference>
<proteinExistence type="predicted"/>